<dbReference type="AlphaFoldDB" id="A0A5J6ZBH0"/>
<dbReference type="EMBL" id="CP042427">
    <property type="protein sequence ID" value="QFQ32730.1"/>
    <property type="molecule type" value="Genomic_DNA"/>
</dbReference>
<feature type="coiled-coil region" evidence="1">
    <location>
        <begin position="34"/>
        <end position="89"/>
    </location>
</feature>
<name>A0A5J6ZBH0_9GAMM</name>
<dbReference type="Proteomes" id="UP000325981">
    <property type="component" value="Chromosome"/>
</dbReference>
<evidence type="ECO:0000256" key="1">
    <source>
        <dbReference type="SAM" id="Coils"/>
    </source>
</evidence>
<protein>
    <submittedName>
        <fullName evidence="2">Uncharacterized protein</fullName>
    </submittedName>
</protein>
<keyword evidence="1" id="KW-0175">Coiled coil</keyword>
<dbReference type="OrthoDB" id="6554590at2"/>
<gene>
    <name evidence="2" type="ORF">FQV33_01915</name>
</gene>
<sequence>MSSNVNLVDKLNPISFEQNEPNDKLKIKIDPKIIESIRKEISETIKNNKNKNQKDSKITISYSDTEEKLVKLEKLYNKCLDQLEFIEKNAIKQKQGNEININNTNELNTENALKKKLFLNPLLNFLPKHLLNQLLNLF</sequence>
<evidence type="ECO:0000313" key="2">
    <source>
        <dbReference type="EMBL" id="QFQ32730.1"/>
    </source>
</evidence>
<evidence type="ECO:0000313" key="3">
    <source>
        <dbReference type="Proteomes" id="UP000325981"/>
    </source>
</evidence>
<proteinExistence type="predicted"/>
<reference evidence="2 3" key="1">
    <citation type="submission" date="2019-07" db="EMBL/GenBank/DDBJ databases">
        <title>Buchnera limit thermal tolerance of host aphids.</title>
        <authorList>
            <person name="Zhang B."/>
            <person name="Moran N."/>
        </authorList>
    </citation>
    <scope>NUCLEOTIDE SEQUENCE [LARGE SCALE GENOMIC DNA]</scope>
    <source>
        <strain evidence="2 3">Afa-UT1</strain>
    </source>
</reference>
<organism evidence="2 3">
    <name type="scientific">Buchnera aphidicola</name>
    <name type="common">Aphis fabae</name>
    <dbReference type="NCBI Taxonomy" id="571430"/>
    <lineage>
        <taxon>Bacteria</taxon>
        <taxon>Pseudomonadati</taxon>
        <taxon>Pseudomonadota</taxon>
        <taxon>Gammaproteobacteria</taxon>
        <taxon>Enterobacterales</taxon>
        <taxon>Erwiniaceae</taxon>
        <taxon>Buchnera</taxon>
    </lineage>
</organism>
<accession>A0A5J6ZBH0</accession>
<dbReference type="RefSeq" id="WP_158348099.1">
    <property type="nucleotide sequence ID" value="NZ_CP042427.1"/>
</dbReference>